<organism evidence="1 2">
    <name type="scientific">Lentilactobacillus kefiri</name>
    <name type="common">Lactobacillus kefiri</name>
    <dbReference type="NCBI Taxonomy" id="33962"/>
    <lineage>
        <taxon>Bacteria</taxon>
        <taxon>Bacillati</taxon>
        <taxon>Bacillota</taxon>
        <taxon>Bacilli</taxon>
        <taxon>Lactobacillales</taxon>
        <taxon>Lactobacillaceae</taxon>
        <taxon>Lentilactobacillus</taxon>
    </lineage>
</organism>
<dbReference type="GeneID" id="71566495"/>
<dbReference type="Proteomes" id="UP000321893">
    <property type="component" value="Unassembled WGS sequence"/>
</dbReference>
<keyword evidence="2" id="KW-1185">Reference proteome</keyword>
<evidence type="ECO:0000313" key="2">
    <source>
        <dbReference type="Proteomes" id="UP000321893"/>
    </source>
</evidence>
<evidence type="ECO:0000313" key="1">
    <source>
        <dbReference type="EMBL" id="GEL28061.1"/>
    </source>
</evidence>
<dbReference type="OrthoDB" id="2321943at2"/>
<comment type="caution">
    <text evidence="1">The sequence shown here is derived from an EMBL/GenBank/DDBJ whole genome shotgun (WGS) entry which is preliminary data.</text>
</comment>
<accession>A0A511DT86</accession>
<name>A0A511DT86_LENKE</name>
<sequence length="137" mass="15707">MKARKLLWTILAALSVTLFLGIASQPAMAKNGTTPVALRGTWHSTTSKSRYVMKITKHSMSGYRYSKKLHRTVNHSTVTGSHLYSHYIGKGYYEIGIAESDAVSDFKPMHYHGKKVLYEHLGYFNYGHRHQIWYRGK</sequence>
<dbReference type="EMBL" id="BJVK01000008">
    <property type="protein sequence ID" value="GEL28061.1"/>
    <property type="molecule type" value="Genomic_DNA"/>
</dbReference>
<proteinExistence type="predicted"/>
<gene>
    <name evidence="1" type="ORF">LKE01_08810</name>
</gene>
<reference evidence="1" key="1">
    <citation type="submission" date="2019-07" db="EMBL/GenBank/DDBJ databases">
        <title>Whole genome shotgun sequence of Lactobacillus kefiri NBRC 15888.</title>
        <authorList>
            <person name="Hosoyama A."/>
            <person name="Uohara A."/>
            <person name="Ohji S."/>
            <person name="Ichikawa N."/>
        </authorList>
    </citation>
    <scope>NUCLEOTIDE SEQUENCE [LARGE SCALE GENOMIC DNA]</scope>
    <source>
        <strain evidence="1">NBRC 15888</strain>
    </source>
</reference>
<protein>
    <submittedName>
        <fullName evidence="1">Uncharacterized protein</fullName>
    </submittedName>
</protein>
<dbReference type="AlphaFoldDB" id="A0A511DT86"/>
<dbReference type="RefSeq" id="WP_056981887.1">
    <property type="nucleotide sequence ID" value="NZ_BJVK01000008.1"/>
</dbReference>